<accession>A0ACC0M5R4</accession>
<gene>
    <name evidence="1" type="ORF">RHMOL_Rhmol10G0212200</name>
</gene>
<keyword evidence="2" id="KW-1185">Reference proteome</keyword>
<evidence type="ECO:0000313" key="1">
    <source>
        <dbReference type="EMBL" id="KAI8535911.1"/>
    </source>
</evidence>
<comment type="caution">
    <text evidence="1">The sequence shown here is derived from an EMBL/GenBank/DDBJ whole genome shotgun (WGS) entry which is preliminary data.</text>
</comment>
<reference evidence="1" key="1">
    <citation type="submission" date="2022-02" db="EMBL/GenBank/DDBJ databases">
        <title>Plant Genome Project.</title>
        <authorList>
            <person name="Zhang R.-G."/>
        </authorList>
    </citation>
    <scope>NUCLEOTIDE SEQUENCE</scope>
    <source>
        <strain evidence="1">AT1</strain>
    </source>
</reference>
<evidence type="ECO:0000313" key="2">
    <source>
        <dbReference type="Proteomes" id="UP001062846"/>
    </source>
</evidence>
<dbReference type="Proteomes" id="UP001062846">
    <property type="component" value="Chromosome 10"/>
</dbReference>
<proteinExistence type="predicted"/>
<dbReference type="EMBL" id="CM046397">
    <property type="protein sequence ID" value="KAI8535911.1"/>
    <property type="molecule type" value="Genomic_DNA"/>
</dbReference>
<organism evidence="1 2">
    <name type="scientific">Rhododendron molle</name>
    <name type="common">Chinese azalea</name>
    <name type="synonym">Azalea mollis</name>
    <dbReference type="NCBI Taxonomy" id="49168"/>
    <lineage>
        <taxon>Eukaryota</taxon>
        <taxon>Viridiplantae</taxon>
        <taxon>Streptophyta</taxon>
        <taxon>Embryophyta</taxon>
        <taxon>Tracheophyta</taxon>
        <taxon>Spermatophyta</taxon>
        <taxon>Magnoliopsida</taxon>
        <taxon>eudicotyledons</taxon>
        <taxon>Gunneridae</taxon>
        <taxon>Pentapetalae</taxon>
        <taxon>asterids</taxon>
        <taxon>Ericales</taxon>
        <taxon>Ericaceae</taxon>
        <taxon>Ericoideae</taxon>
        <taxon>Rhodoreae</taxon>
        <taxon>Rhododendron</taxon>
    </lineage>
</organism>
<sequence>MHFVWFCELVRNQRLGSIHVLTKAPSQGWTTALNWNQTPFVGEAADLINRPNMFKECNRMEAKCRSYLQKVPKARSAEIIAERRQNMLHNDVCQRLHVEINARVMQQGMIATAIRDGEQNGYDPWNLINNIKMDPQYATDPELSDYSDDE</sequence>
<protein>
    <submittedName>
        <fullName evidence="1">Uncharacterized protein</fullName>
    </submittedName>
</protein>
<name>A0ACC0M5R4_RHOML</name>